<dbReference type="Gene3D" id="3.90.930.1">
    <property type="match status" value="1"/>
</dbReference>
<name>A0ABT8WDX6_9FLAO</name>
<evidence type="ECO:0000313" key="2">
    <source>
        <dbReference type="EMBL" id="MDO5971365.1"/>
    </source>
</evidence>
<dbReference type="RefSeq" id="WP_303279080.1">
    <property type="nucleotide sequence ID" value="NZ_JAUOEK010000152.1"/>
</dbReference>
<keyword evidence="3" id="KW-1185">Reference proteome</keyword>
<reference evidence="2" key="1">
    <citation type="submission" date="2023-07" db="EMBL/GenBank/DDBJ databases">
        <title>Two novel species in the genus Flavivirga.</title>
        <authorList>
            <person name="Kwon K."/>
        </authorList>
    </citation>
    <scope>NUCLEOTIDE SEQUENCE</scope>
    <source>
        <strain evidence="2">KCTC 52353</strain>
    </source>
</reference>
<feature type="region of interest" description="Disordered" evidence="1">
    <location>
        <begin position="205"/>
        <end position="269"/>
    </location>
</feature>
<feature type="compositionally biased region" description="Basic and acidic residues" evidence="1">
    <location>
        <begin position="245"/>
        <end position="260"/>
    </location>
</feature>
<evidence type="ECO:0000313" key="3">
    <source>
        <dbReference type="Proteomes" id="UP001176883"/>
    </source>
</evidence>
<evidence type="ECO:0008006" key="4">
    <source>
        <dbReference type="Google" id="ProtNLM"/>
    </source>
</evidence>
<comment type="caution">
    <text evidence="2">The sequence shown here is derived from an EMBL/GenBank/DDBJ whole genome shotgun (WGS) entry which is preliminary data.</text>
</comment>
<feature type="compositionally biased region" description="Basic residues" evidence="1">
    <location>
        <begin position="221"/>
        <end position="230"/>
    </location>
</feature>
<dbReference type="SUPFAM" id="SSF82185">
    <property type="entry name" value="Histone H3 K4-specific methyltransferase SET7/9 N-terminal domain"/>
    <property type="match status" value="1"/>
</dbReference>
<protein>
    <recommendedName>
        <fullName evidence="4">Toxin-antitoxin system YwqK family antitoxin</fullName>
    </recommendedName>
</protein>
<evidence type="ECO:0000256" key="1">
    <source>
        <dbReference type="SAM" id="MobiDB-lite"/>
    </source>
</evidence>
<gene>
    <name evidence="2" type="ORF">Q4Q35_16280</name>
</gene>
<accession>A0ABT8WDX6</accession>
<dbReference type="Proteomes" id="UP001176883">
    <property type="component" value="Unassembled WGS sequence"/>
</dbReference>
<organism evidence="2 3">
    <name type="scientific">Flavivirga aquimarina</name>
    <dbReference type="NCBI Taxonomy" id="2027862"/>
    <lineage>
        <taxon>Bacteria</taxon>
        <taxon>Pseudomonadati</taxon>
        <taxon>Bacteroidota</taxon>
        <taxon>Flavobacteriia</taxon>
        <taxon>Flavobacteriales</taxon>
        <taxon>Flavobacteriaceae</taxon>
        <taxon>Flavivirga</taxon>
    </lineage>
</organism>
<dbReference type="EMBL" id="JAUOEK010000152">
    <property type="protein sequence ID" value="MDO5971365.1"/>
    <property type="molecule type" value="Genomic_DNA"/>
</dbReference>
<proteinExistence type="predicted"/>
<sequence length="269" mass="31577">MKKHVLGFVLVALCLAFTVELQKRTIRENGYDIKCYIALKKINNFDVDKTYYWYKSGGIHKSVANIGGEVLHNEYLKYYRSNQLAEQGTYNYGLKNGLWKSWYENGQLSTLEHWNNGYLDGKIANYDSSGSITLKGEYNNNLKVGTWINYKTKDTSYYKKDLKFEEKPKNLLQRVLYKKDSIEKAQIKLEKVIKRRNDSIGKVKAKLKKKNEKRKDSIKRVTAKHNRKLKKQNDSIQRANKKKNKSVEEKTNSNTKDDGFFKTLFKKKK</sequence>